<proteinExistence type="predicted"/>
<dbReference type="EMBL" id="JACDUT010000007">
    <property type="protein sequence ID" value="MBA2875722.1"/>
    <property type="molecule type" value="Genomic_DNA"/>
</dbReference>
<accession>A0A7V9Z7Y6</accession>
<comment type="caution">
    <text evidence="1">The sequence shown here is derived from an EMBL/GenBank/DDBJ whole genome shotgun (WGS) entry which is preliminary data.</text>
</comment>
<reference evidence="1 2" key="1">
    <citation type="submission" date="2020-07" db="EMBL/GenBank/DDBJ databases">
        <title>Genomic Encyclopedia of Type Strains, Phase IV (KMG-IV): sequencing the most valuable type-strain genomes for metagenomic binning, comparative biology and taxonomic classification.</title>
        <authorList>
            <person name="Goeker M."/>
        </authorList>
    </citation>
    <scope>NUCLEOTIDE SEQUENCE [LARGE SCALE GENOMIC DNA]</scope>
    <source>
        <strain evidence="1 2">DSM 15730</strain>
    </source>
</reference>
<sequence>MDLVEQQKGEALKAVCYVLGSEPKSEEVVAFVNGPMRSLLCR</sequence>
<gene>
    <name evidence="1" type="ORF">HNR31_002512</name>
</gene>
<name>A0A7V9Z7Y6_9BACL</name>
<organism evidence="1 2">
    <name type="scientific">Thermaerobacillus caldiproteolyticus</name>
    <dbReference type="NCBI Taxonomy" id="247480"/>
    <lineage>
        <taxon>Bacteria</taxon>
        <taxon>Bacillati</taxon>
        <taxon>Bacillota</taxon>
        <taxon>Bacilli</taxon>
        <taxon>Bacillales</taxon>
        <taxon>Anoxybacillaceae</taxon>
        <taxon>Thermaerobacillus</taxon>
    </lineage>
</organism>
<dbReference type="AlphaFoldDB" id="A0A7V9Z7Y6"/>
<evidence type="ECO:0000313" key="1">
    <source>
        <dbReference type="EMBL" id="MBA2875722.1"/>
    </source>
</evidence>
<evidence type="ECO:0000313" key="2">
    <source>
        <dbReference type="Proteomes" id="UP000523087"/>
    </source>
</evidence>
<protein>
    <submittedName>
        <fullName evidence="1">Uncharacterized protein</fullName>
    </submittedName>
</protein>
<keyword evidence="2" id="KW-1185">Reference proteome</keyword>
<dbReference type="Proteomes" id="UP000523087">
    <property type="component" value="Unassembled WGS sequence"/>
</dbReference>